<evidence type="ECO:0000313" key="2">
    <source>
        <dbReference type="Proteomes" id="UP000784294"/>
    </source>
</evidence>
<dbReference type="EMBL" id="CAAALY010052892">
    <property type="protein sequence ID" value="VEL21747.1"/>
    <property type="molecule type" value="Genomic_DNA"/>
</dbReference>
<keyword evidence="2" id="KW-1185">Reference proteome</keyword>
<dbReference type="Proteomes" id="UP000784294">
    <property type="component" value="Unassembled WGS sequence"/>
</dbReference>
<comment type="caution">
    <text evidence="1">The sequence shown here is derived from an EMBL/GenBank/DDBJ whole genome shotgun (WGS) entry which is preliminary data.</text>
</comment>
<dbReference type="AlphaFoldDB" id="A0A448WWC0"/>
<reference evidence="1" key="1">
    <citation type="submission" date="2018-11" db="EMBL/GenBank/DDBJ databases">
        <authorList>
            <consortium name="Pathogen Informatics"/>
        </authorList>
    </citation>
    <scope>NUCLEOTIDE SEQUENCE</scope>
</reference>
<gene>
    <name evidence="1" type="ORF">PXEA_LOCUS15187</name>
</gene>
<name>A0A448WWC0_9PLAT</name>
<accession>A0A448WWC0</accession>
<organism evidence="1 2">
    <name type="scientific">Protopolystoma xenopodis</name>
    <dbReference type="NCBI Taxonomy" id="117903"/>
    <lineage>
        <taxon>Eukaryota</taxon>
        <taxon>Metazoa</taxon>
        <taxon>Spiralia</taxon>
        <taxon>Lophotrochozoa</taxon>
        <taxon>Platyhelminthes</taxon>
        <taxon>Monogenea</taxon>
        <taxon>Polyopisthocotylea</taxon>
        <taxon>Polystomatidea</taxon>
        <taxon>Polystomatidae</taxon>
        <taxon>Protopolystoma</taxon>
    </lineage>
</organism>
<sequence length="65" mass="7163">MCFLFAQMNHGPEIMKDHSGRQGQIKCSPTLAIEAGDRNPGESRILPPLTPVKEAAKLQIRPHIS</sequence>
<protein>
    <submittedName>
        <fullName evidence="1">Uncharacterized protein</fullName>
    </submittedName>
</protein>
<proteinExistence type="predicted"/>
<evidence type="ECO:0000313" key="1">
    <source>
        <dbReference type="EMBL" id="VEL21747.1"/>
    </source>
</evidence>